<evidence type="ECO:0000256" key="3">
    <source>
        <dbReference type="ARBA" id="ARBA00022741"/>
    </source>
</evidence>
<evidence type="ECO:0000256" key="4">
    <source>
        <dbReference type="ARBA" id="ARBA00022777"/>
    </source>
</evidence>
<evidence type="ECO:0000313" key="9">
    <source>
        <dbReference type="Proteomes" id="UP001601444"/>
    </source>
</evidence>
<proteinExistence type="inferred from homology"/>
<comment type="similarity">
    <text evidence="1">Belongs to the aminoglycoside phosphotransferase family.</text>
</comment>
<dbReference type="InterPro" id="IPR011009">
    <property type="entry name" value="Kinase-like_dom_sf"/>
</dbReference>
<dbReference type="SUPFAM" id="SSF56112">
    <property type="entry name" value="Protein kinase-like (PK-like)"/>
    <property type="match status" value="1"/>
</dbReference>
<gene>
    <name evidence="8" type="ORF">ACFYTF_16835</name>
</gene>
<dbReference type="Pfam" id="PF13424">
    <property type="entry name" value="TPR_12"/>
    <property type="match status" value="1"/>
</dbReference>
<dbReference type="InterPro" id="IPR019734">
    <property type="entry name" value="TPR_rpt"/>
</dbReference>
<dbReference type="Proteomes" id="UP001601444">
    <property type="component" value="Unassembled WGS sequence"/>
</dbReference>
<dbReference type="InterPro" id="IPR011990">
    <property type="entry name" value="TPR-like_helical_dom_sf"/>
</dbReference>
<dbReference type="InterPro" id="IPR002575">
    <property type="entry name" value="Aminoglycoside_PTrfase"/>
</dbReference>
<keyword evidence="9" id="KW-1185">Reference proteome</keyword>
<dbReference type="CDD" id="cd05150">
    <property type="entry name" value="APH"/>
    <property type="match status" value="1"/>
</dbReference>
<name>A0ABW6PQJ0_9NOCA</name>
<accession>A0ABW6PQJ0</accession>
<keyword evidence="2" id="KW-0808">Transferase</keyword>
<reference evidence="8 9" key="1">
    <citation type="submission" date="2024-10" db="EMBL/GenBank/DDBJ databases">
        <title>The Natural Products Discovery Center: Release of the First 8490 Sequenced Strains for Exploring Actinobacteria Biosynthetic Diversity.</title>
        <authorList>
            <person name="Kalkreuter E."/>
            <person name="Kautsar S.A."/>
            <person name="Yang D."/>
            <person name="Bader C.D."/>
            <person name="Teijaro C.N."/>
            <person name="Fluegel L."/>
            <person name="Davis C.M."/>
            <person name="Simpson J.R."/>
            <person name="Lauterbach L."/>
            <person name="Steele A.D."/>
            <person name="Gui C."/>
            <person name="Meng S."/>
            <person name="Li G."/>
            <person name="Viehrig K."/>
            <person name="Ye F."/>
            <person name="Su P."/>
            <person name="Kiefer A.F."/>
            <person name="Nichols A."/>
            <person name="Cepeda A.J."/>
            <person name="Yan W."/>
            <person name="Fan B."/>
            <person name="Jiang Y."/>
            <person name="Adhikari A."/>
            <person name="Zheng C.-J."/>
            <person name="Schuster L."/>
            <person name="Cowan T.M."/>
            <person name="Smanski M.J."/>
            <person name="Chevrette M.G."/>
            <person name="De Carvalho L.P.S."/>
            <person name="Shen B."/>
        </authorList>
    </citation>
    <scope>NUCLEOTIDE SEQUENCE [LARGE SCALE GENOMIC DNA]</scope>
    <source>
        <strain evidence="8 9">NPDC004045</strain>
    </source>
</reference>
<keyword evidence="3" id="KW-0547">Nucleotide-binding</keyword>
<dbReference type="SUPFAM" id="SSF48452">
    <property type="entry name" value="TPR-like"/>
    <property type="match status" value="1"/>
</dbReference>
<keyword evidence="5" id="KW-0067">ATP-binding</keyword>
<feature type="domain" description="Aminoglycoside phosphotransferase" evidence="7">
    <location>
        <begin position="211"/>
        <end position="410"/>
    </location>
</feature>
<evidence type="ECO:0000259" key="7">
    <source>
        <dbReference type="Pfam" id="PF01636"/>
    </source>
</evidence>
<comment type="caution">
    <text evidence="8">The sequence shown here is derived from an EMBL/GenBank/DDBJ whole genome shotgun (WGS) entry which is preliminary data.</text>
</comment>
<sequence>MAVTAPDPGTERPYRFDERLRMIPVDRANLTARVAAADPHDFAGLRRLGIALMLLGRHDEALDRLDAALDLVDTEHRRITVWINLADVYRYRGEPGPAEVLYRRALDAARAGEPELVSFAAHHLGKSLAEQHRPAEAREFLNAALRLRVADGDAELIESTRAALEHLDELALPLPAEVAALVGPDAVWSAEHAGRSGELLRIGPYWVRRGPRAVAEHDRLRWLDARGIPVPTVAAFAEDVLVLADGGRTLADAGGRDGVVTDPGDGDPGSSVGARMGAILRRLHAISAADCPFDASLDALLAAAHRRVHEGLVDESDFDDERRGHSAGQVLARLRAERPAAQDPVVTHGDFTPDNVLTDGALLDVGGLGVGDRYRDLALAERELAEYGPGEIDAFRAAYGLAAPDPARLAYFRLLDELF</sequence>
<keyword evidence="4" id="KW-0418">Kinase</keyword>
<dbReference type="Gene3D" id="3.90.1200.10">
    <property type="match status" value="1"/>
</dbReference>
<dbReference type="Pfam" id="PF01636">
    <property type="entry name" value="APH"/>
    <property type="match status" value="1"/>
</dbReference>
<dbReference type="SMART" id="SM00028">
    <property type="entry name" value="TPR"/>
    <property type="match status" value="3"/>
</dbReference>
<organism evidence="8 9">
    <name type="scientific">Nocardia thailandica</name>
    <dbReference type="NCBI Taxonomy" id="257275"/>
    <lineage>
        <taxon>Bacteria</taxon>
        <taxon>Bacillati</taxon>
        <taxon>Actinomycetota</taxon>
        <taxon>Actinomycetes</taxon>
        <taxon>Mycobacteriales</taxon>
        <taxon>Nocardiaceae</taxon>
        <taxon>Nocardia</taxon>
    </lineage>
</organism>
<evidence type="ECO:0000256" key="6">
    <source>
        <dbReference type="ARBA" id="ARBA00023251"/>
    </source>
</evidence>
<evidence type="ECO:0000256" key="1">
    <source>
        <dbReference type="ARBA" id="ARBA00006219"/>
    </source>
</evidence>
<dbReference type="Gene3D" id="1.25.40.10">
    <property type="entry name" value="Tetratricopeptide repeat domain"/>
    <property type="match status" value="1"/>
</dbReference>
<evidence type="ECO:0000313" key="8">
    <source>
        <dbReference type="EMBL" id="MFF0544498.1"/>
    </source>
</evidence>
<dbReference type="RefSeq" id="WP_387701037.1">
    <property type="nucleotide sequence ID" value="NZ_JBIAMX010000009.1"/>
</dbReference>
<dbReference type="EMBL" id="JBIAMX010000009">
    <property type="protein sequence ID" value="MFF0544498.1"/>
    <property type="molecule type" value="Genomic_DNA"/>
</dbReference>
<evidence type="ECO:0000256" key="2">
    <source>
        <dbReference type="ARBA" id="ARBA00022679"/>
    </source>
</evidence>
<evidence type="ECO:0000256" key="5">
    <source>
        <dbReference type="ARBA" id="ARBA00022840"/>
    </source>
</evidence>
<dbReference type="InterPro" id="IPR024165">
    <property type="entry name" value="Kan/Strep_kinase"/>
</dbReference>
<keyword evidence="6" id="KW-0046">Antibiotic resistance</keyword>
<protein>
    <submittedName>
        <fullName evidence="8">Phosphotransferase</fullName>
    </submittedName>
</protein>